<dbReference type="AlphaFoldDB" id="A0A2N3VH11"/>
<protein>
    <recommendedName>
        <fullName evidence="3">Acb2/Tad1 hairpin domain-containing protein</fullName>
    </recommendedName>
</protein>
<comment type="caution">
    <text evidence="4">The sequence shown here is derived from an EMBL/GenBank/DDBJ whole genome shotgun (WGS) entry which is preliminary data.</text>
</comment>
<feature type="region of interest" description="Disordered" evidence="2">
    <location>
        <begin position="1"/>
        <end position="23"/>
    </location>
</feature>
<feature type="compositionally biased region" description="Basic and acidic residues" evidence="2">
    <location>
        <begin position="12"/>
        <end position="23"/>
    </location>
</feature>
<evidence type="ECO:0000259" key="3">
    <source>
        <dbReference type="Pfam" id="PF24729"/>
    </source>
</evidence>
<evidence type="ECO:0000256" key="1">
    <source>
        <dbReference type="ARBA" id="ARBA00022741"/>
    </source>
</evidence>
<dbReference type="Pfam" id="PF24729">
    <property type="entry name" value="Acb2_Tad1_hairpin"/>
    <property type="match status" value="1"/>
</dbReference>
<proteinExistence type="predicted"/>
<dbReference type="GO" id="GO:0000166">
    <property type="term" value="F:nucleotide binding"/>
    <property type="evidence" value="ECO:0007669"/>
    <property type="project" value="UniProtKB-KW"/>
</dbReference>
<dbReference type="RefSeq" id="WP_101466740.1">
    <property type="nucleotide sequence ID" value="NZ_PJMW01000002.1"/>
</dbReference>
<evidence type="ECO:0000313" key="4">
    <source>
        <dbReference type="EMBL" id="PKV80894.1"/>
    </source>
</evidence>
<dbReference type="Proteomes" id="UP000233766">
    <property type="component" value="Unassembled WGS sequence"/>
</dbReference>
<dbReference type="InterPro" id="IPR056098">
    <property type="entry name" value="Acb2/Tad1_hairpin"/>
</dbReference>
<feature type="domain" description="Acb2/Tad1 hairpin" evidence="3">
    <location>
        <begin position="10"/>
        <end position="72"/>
    </location>
</feature>
<evidence type="ECO:0000313" key="5">
    <source>
        <dbReference type="Proteomes" id="UP000233766"/>
    </source>
</evidence>
<keyword evidence="1" id="KW-0547">Nucleotide-binding</keyword>
<accession>A0A2N3VH11</accession>
<keyword evidence="5" id="KW-1185">Reference proteome</keyword>
<evidence type="ECO:0000256" key="2">
    <source>
        <dbReference type="SAM" id="MobiDB-lite"/>
    </source>
</evidence>
<sequence length="78" mass="8725">MSNATDASAADIDNRFDYHRPSPERVTAHEAIREACRDLAHRLDCDVPPGREKALALTNLEQTMFWANAAIARNRSDS</sequence>
<gene>
    <name evidence="4" type="ORF">ATK86_5331</name>
</gene>
<dbReference type="EMBL" id="PJMW01000002">
    <property type="protein sequence ID" value="PKV80894.1"/>
    <property type="molecule type" value="Genomic_DNA"/>
</dbReference>
<reference evidence="4 5" key="1">
    <citation type="submission" date="2017-12" db="EMBL/GenBank/DDBJ databases">
        <title>Sequencing the genomes of 1000 Actinobacteria strains.</title>
        <authorList>
            <person name="Klenk H.-P."/>
        </authorList>
    </citation>
    <scope>NUCLEOTIDE SEQUENCE [LARGE SCALE GENOMIC DNA]</scope>
    <source>
        <strain evidence="4 5">DSM 44489</strain>
    </source>
</reference>
<dbReference type="OrthoDB" id="4257351at2"/>
<organism evidence="4 5">
    <name type="scientific">Nocardia fluminea</name>
    <dbReference type="NCBI Taxonomy" id="134984"/>
    <lineage>
        <taxon>Bacteria</taxon>
        <taxon>Bacillati</taxon>
        <taxon>Actinomycetota</taxon>
        <taxon>Actinomycetes</taxon>
        <taxon>Mycobacteriales</taxon>
        <taxon>Nocardiaceae</taxon>
        <taxon>Nocardia</taxon>
    </lineage>
</organism>
<name>A0A2N3VH11_9NOCA</name>